<comment type="similarity">
    <text evidence="1">Belongs to the membrane fusion protein (MFP) (TC 8.A.1) family.</text>
</comment>
<keyword evidence="5" id="KW-1185">Reference proteome</keyword>
<comment type="caution">
    <text evidence="4">The sequence shown here is derived from an EMBL/GenBank/DDBJ whole genome shotgun (WGS) entry which is preliminary data.</text>
</comment>
<dbReference type="Proteomes" id="UP000053586">
    <property type="component" value="Unassembled WGS sequence"/>
</dbReference>
<organism evidence="4 5">
    <name type="scientific">Glaciecola punicea ACAM 611</name>
    <dbReference type="NCBI Taxonomy" id="1121923"/>
    <lineage>
        <taxon>Bacteria</taxon>
        <taxon>Pseudomonadati</taxon>
        <taxon>Pseudomonadota</taxon>
        <taxon>Gammaproteobacteria</taxon>
        <taxon>Alteromonadales</taxon>
        <taxon>Alteromonadaceae</taxon>
        <taxon>Glaciecola</taxon>
    </lineage>
</organism>
<dbReference type="InterPro" id="IPR058625">
    <property type="entry name" value="MdtA-like_BSH"/>
</dbReference>
<accession>H5TBS0</accession>
<protein>
    <recommendedName>
        <fullName evidence="3">Multidrug resistance protein MdtA-like barrel-sandwich hybrid domain-containing protein</fullName>
    </recommendedName>
</protein>
<feature type="domain" description="Multidrug resistance protein MdtA-like barrel-sandwich hybrid" evidence="3">
    <location>
        <begin position="71"/>
        <end position="209"/>
    </location>
</feature>
<dbReference type="Gene3D" id="2.40.50.100">
    <property type="match status" value="1"/>
</dbReference>
<name>H5TBS0_9ALTE</name>
<dbReference type="Gene3D" id="2.40.30.170">
    <property type="match status" value="1"/>
</dbReference>
<evidence type="ECO:0000256" key="1">
    <source>
        <dbReference type="ARBA" id="ARBA00009477"/>
    </source>
</evidence>
<keyword evidence="2" id="KW-0175">Coiled coil</keyword>
<feature type="coiled-coil region" evidence="2">
    <location>
        <begin position="157"/>
        <end position="184"/>
    </location>
</feature>
<evidence type="ECO:0000313" key="4">
    <source>
        <dbReference type="EMBL" id="GAB55747.1"/>
    </source>
</evidence>
<dbReference type="PANTHER" id="PTHR30469">
    <property type="entry name" value="MULTIDRUG RESISTANCE PROTEIN MDTA"/>
    <property type="match status" value="1"/>
</dbReference>
<reference evidence="4 5" key="2">
    <citation type="journal article" date="2017" name="Antonie Van Leeuwenhoek">
        <title>Rhizobium rhizosphaerae sp. nov., a novel species isolated from rice rhizosphere.</title>
        <authorList>
            <person name="Zhao J.J."/>
            <person name="Zhang J."/>
            <person name="Zhang R.J."/>
            <person name="Zhang C.W."/>
            <person name="Yin H.Q."/>
            <person name="Zhang X.X."/>
        </authorList>
    </citation>
    <scope>NUCLEOTIDE SEQUENCE [LARGE SCALE GENOMIC DNA]</scope>
    <source>
        <strain evidence="4 5">ACAM 611</strain>
    </source>
</reference>
<dbReference type="EMBL" id="BAET01000014">
    <property type="protein sequence ID" value="GAB55747.1"/>
    <property type="molecule type" value="Genomic_DNA"/>
</dbReference>
<dbReference type="AlphaFoldDB" id="H5TBS0"/>
<evidence type="ECO:0000256" key="2">
    <source>
        <dbReference type="SAM" id="Coils"/>
    </source>
</evidence>
<dbReference type="GO" id="GO:0015562">
    <property type="term" value="F:efflux transmembrane transporter activity"/>
    <property type="evidence" value="ECO:0007669"/>
    <property type="project" value="TreeGrafter"/>
</dbReference>
<dbReference type="eggNOG" id="COG0845">
    <property type="taxonomic scope" value="Bacteria"/>
</dbReference>
<evidence type="ECO:0000259" key="3">
    <source>
        <dbReference type="Pfam" id="PF25917"/>
    </source>
</evidence>
<sequence length="397" mass="43616">MKSVLIKIAVLLAMLAIGFGIMGLIHVVAEETEEEKPVDSRPVVSVELLTPIDHQVEITSFGELTPLESTQLSAQVSGEVLSWNENFIAGGVVKRNEILFTIEPDTYAAAVLQAEAQISLAQATLTEELARQQVAKREARSLQQSQVSDLYLRKPQVMSAQAQLKSAQASLSIAKRNLAKTQVRAPYDALIISRDIGTGQFVSAGTQVAYLNNVETAEVIIPIAGFDSAFIQDDLKDTSATISTQGRSSIIREGMVNRNLGVVDQNTRMQHLVIRIEDPYGLENNLPSIKFGTYVQVRFAGKTLKDVFKVPQSLVNKRKIWLVDSNNKLESHSVEVIREEGTFFFISSGVNERDRLVKNLPEYPQNGMEVKIIEVPSALNASLVLHNGSFDPATTAQ</sequence>
<gene>
    <name evidence="4" type="ORF">GPUN_1630</name>
</gene>
<dbReference type="PANTHER" id="PTHR30469:SF12">
    <property type="entry name" value="MULTIDRUG RESISTANCE PROTEIN MDTA"/>
    <property type="match status" value="1"/>
</dbReference>
<reference evidence="4 5" key="1">
    <citation type="journal article" date="2012" name="J. Bacteriol.">
        <title>Genome sequence of proteorhodopsin-containing sea ice bacterium Glaciecola punicea ACAM 611T.</title>
        <authorList>
            <person name="Qin Q.-L."/>
            <person name="Xie B.-B."/>
            <person name="Shu Y.-L."/>
            <person name="Rong J.-C."/>
            <person name="Zhao D.-L."/>
            <person name="Zhang X.-Y."/>
            <person name="Chen X.-L."/>
            <person name="Zhou B.-C."/>
            <person name="Zhanga Y.-Z."/>
        </authorList>
    </citation>
    <scope>NUCLEOTIDE SEQUENCE [LARGE SCALE GENOMIC DNA]</scope>
    <source>
        <strain evidence="4 5">ACAM 611</strain>
    </source>
</reference>
<proteinExistence type="inferred from homology"/>
<dbReference type="RefSeq" id="WP_006005127.1">
    <property type="nucleotide sequence ID" value="NZ_BAET01000014.1"/>
</dbReference>
<dbReference type="SUPFAM" id="SSF111369">
    <property type="entry name" value="HlyD-like secretion proteins"/>
    <property type="match status" value="1"/>
</dbReference>
<dbReference type="NCBIfam" id="TIGR01730">
    <property type="entry name" value="RND_mfp"/>
    <property type="match status" value="1"/>
</dbReference>
<evidence type="ECO:0000313" key="5">
    <source>
        <dbReference type="Proteomes" id="UP000053586"/>
    </source>
</evidence>
<dbReference type="STRING" id="56804.BAE46_09570"/>
<dbReference type="Gene3D" id="2.40.420.20">
    <property type="match status" value="1"/>
</dbReference>
<dbReference type="Pfam" id="PF25917">
    <property type="entry name" value="BSH_RND"/>
    <property type="match status" value="1"/>
</dbReference>
<dbReference type="GO" id="GO:1990281">
    <property type="term" value="C:efflux pump complex"/>
    <property type="evidence" value="ECO:0007669"/>
    <property type="project" value="TreeGrafter"/>
</dbReference>
<dbReference type="InterPro" id="IPR006143">
    <property type="entry name" value="RND_pump_MFP"/>
</dbReference>
<dbReference type="Gene3D" id="1.10.287.470">
    <property type="entry name" value="Helix hairpin bin"/>
    <property type="match status" value="1"/>
</dbReference>